<dbReference type="GO" id="GO:0000480">
    <property type="term" value="P:endonucleolytic cleavage in 5'-ETS of tricistronic rRNA transcript (SSU-rRNA, 5.8S rRNA, LSU-rRNA)"/>
    <property type="evidence" value="ECO:0007669"/>
    <property type="project" value="TreeGrafter"/>
</dbReference>
<dbReference type="InterPro" id="IPR039119">
    <property type="entry name" value="ABT1/Esf2"/>
</dbReference>
<dbReference type="GO" id="GO:0000472">
    <property type="term" value="P:endonucleolytic cleavage to generate mature 5'-end of SSU-rRNA from (SSU-rRNA, 5.8S rRNA, LSU-rRNA)"/>
    <property type="evidence" value="ECO:0007669"/>
    <property type="project" value="TreeGrafter"/>
</dbReference>
<dbReference type="EMBL" id="GECU01028700">
    <property type="protein sequence ID" value="JAS79006.1"/>
    <property type="molecule type" value="Transcribed_RNA"/>
</dbReference>
<dbReference type="SUPFAM" id="SSF54928">
    <property type="entry name" value="RNA-binding domain, RBD"/>
    <property type="match status" value="1"/>
</dbReference>
<dbReference type="GO" id="GO:0005730">
    <property type="term" value="C:nucleolus"/>
    <property type="evidence" value="ECO:0007669"/>
    <property type="project" value="UniProtKB-SubCell"/>
</dbReference>
<gene>
    <name evidence="7" type="ORF">g.6219</name>
</gene>
<dbReference type="CDD" id="cd12263">
    <property type="entry name" value="RRM_ABT1_like"/>
    <property type="match status" value="1"/>
</dbReference>
<comment type="similarity">
    <text evidence="2">Belongs to the ESF2/ABP1 family.</text>
</comment>
<evidence type="ECO:0000313" key="7">
    <source>
        <dbReference type="EMBL" id="JAS79006.1"/>
    </source>
</evidence>
<dbReference type="Pfam" id="PF00076">
    <property type="entry name" value="RRM_1"/>
    <property type="match status" value="1"/>
</dbReference>
<dbReference type="InterPro" id="IPR034353">
    <property type="entry name" value="ABT1/ESF2_RRM"/>
</dbReference>
<dbReference type="AlphaFoldDB" id="A0A1B6HWH7"/>
<evidence type="ECO:0000259" key="6">
    <source>
        <dbReference type="Pfam" id="PF00076"/>
    </source>
</evidence>
<sequence length="221" mass="26067">MSDEGHPSSLEVVGDEGGKVRKTKKKKLLKKGIIYVSTIPPFMNVTKITEIMSQYGEVGRVFLQPAKSKKPGNKPSKHFTEGWVEFLSKRVAKEVAANLNNTMIGGRKKSRYYDYIWNLKYLPRFKWVHLNERLEYERAVLKQRLRTEIEQAKRESSHFAHTIELSEKLKKRKVKNQEPVTSEKIQRFDTFKQRKTEEEILKKKKQIKPDRTEFLQNLFVK</sequence>
<reference evidence="7" key="1">
    <citation type="submission" date="2015-11" db="EMBL/GenBank/DDBJ databases">
        <title>De novo transcriptome assembly of four potential Pierce s Disease insect vectors from Arizona vineyards.</title>
        <authorList>
            <person name="Tassone E.E."/>
        </authorList>
    </citation>
    <scope>NUCLEOTIDE SEQUENCE</scope>
</reference>
<dbReference type="PANTHER" id="PTHR12311:SF7">
    <property type="entry name" value="ACTIVATOR OF BASAL TRANSCRIPTION 1"/>
    <property type="match status" value="1"/>
</dbReference>
<accession>A0A1B6HWH7</accession>
<evidence type="ECO:0000256" key="2">
    <source>
        <dbReference type="ARBA" id="ARBA00005819"/>
    </source>
</evidence>
<dbReference type="GO" id="GO:0034462">
    <property type="term" value="P:small-subunit processome assembly"/>
    <property type="evidence" value="ECO:0007669"/>
    <property type="project" value="TreeGrafter"/>
</dbReference>
<dbReference type="InterPro" id="IPR012677">
    <property type="entry name" value="Nucleotide-bd_a/b_plait_sf"/>
</dbReference>
<evidence type="ECO:0000256" key="5">
    <source>
        <dbReference type="ARBA" id="ARBA00023242"/>
    </source>
</evidence>
<feature type="domain" description="RRM" evidence="6">
    <location>
        <begin position="34"/>
        <end position="108"/>
    </location>
</feature>
<evidence type="ECO:0000256" key="4">
    <source>
        <dbReference type="ARBA" id="ARBA00022884"/>
    </source>
</evidence>
<dbReference type="InterPro" id="IPR035979">
    <property type="entry name" value="RBD_domain_sf"/>
</dbReference>
<dbReference type="GO" id="GO:0003723">
    <property type="term" value="F:RNA binding"/>
    <property type="evidence" value="ECO:0007669"/>
    <property type="project" value="UniProtKB-KW"/>
</dbReference>
<dbReference type="InterPro" id="IPR000504">
    <property type="entry name" value="RRM_dom"/>
</dbReference>
<dbReference type="GO" id="GO:0000447">
    <property type="term" value="P:endonucleolytic cleavage in ITS1 to separate SSU-rRNA from 5.8S rRNA and LSU-rRNA from tricistronic rRNA transcript (SSU-rRNA, 5.8S rRNA, LSU-rRNA)"/>
    <property type="evidence" value="ECO:0007669"/>
    <property type="project" value="TreeGrafter"/>
</dbReference>
<keyword evidence="4" id="KW-0694">RNA-binding</keyword>
<dbReference type="PANTHER" id="PTHR12311">
    <property type="entry name" value="ACTIVATOR OF BASAL TRANSCRIPTION 1"/>
    <property type="match status" value="1"/>
</dbReference>
<name>A0A1B6HWH7_9HEMI</name>
<protein>
    <recommendedName>
        <fullName evidence="3">Activator of basal transcription 1</fullName>
    </recommendedName>
</protein>
<keyword evidence="5" id="KW-0539">Nucleus</keyword>
<evidence type="ECO:0000256" key="3">
    <source>
        <dbReference type="ARBA" id="ARBA00020737"/>
    </source>
</evidence>
<proteinExistence type="inferred from homology"/>
<organism evidence="7">
    <name type="scientific">Homalodisca liturata</name>
    <dbReference type="NCBI Taxonomy" id="320908"/>
    <lineage>
        <taxon>Eukaryota</taxon>
        <taxon>Metazoa</taxon>
        <taxon>Ecdysozoa</taxon>
        <taxon>Arthropoda</taxon>
        <taxon>Hexapoda</taxon>
        <taxon>Insecta</taxon>
        <taxon>Pterygota</taxon>
        <taxon>Neoptera</taxon>
        <taxon>Paraneoptera</taxon>
        <taxon>Hemiptera</taxon>
        <taxon>Auchenorrhyncha</taxon>
        <taxon>Membracoidea</taxon>
        <taxon>Cicadellidae</taxon>
        <taxon>Cicadellinae</taxon>
        <taxon>Proconiini</taxon>
        <taxon>Homalodisca</taxon>
    </lineage>
</organism>
<evidence type="ECO:0000256" key="1">
    <source>
        <dbReference type="ARBA" id="ARBA00004604"/>
    </source>
</evidence>
<comment type="subcellular location">
    <subcellularLocation>
        <location evidence="1">Nucleus</location>
        <location evidence="1">Nucleolus</location>
    </subcellularLocation>
</comment>
<dbReference type="Gene3D" id="3.30.70.330">
    <property type="match status" value="1"/>
</dbReference>